<feature type="region of interest" description="Disordered" evidence="1">
    <location>
        <begin position="90"/>
        <end position="119"/>
    </location>
</feature>
<dbReference type="RefSeq" id="WP_145028789.1">
    <property type="nucleotide sequence ID" value="NZ_CP036271.1"/>
</dbReference>
<protein>
    <recommendedName>
        <fullName evidence="4">Carboxypeptidase regulatory-like domain-containing protein</fullName>
    </recommendedName>
</protein>
<evidence type="ECO:0000313" key="2">
    <source>
        <dbReference type="EMBL" id="QDT53519.1"/>
    </source>
</evidence>
<dbReference type="AlphaFoldDB" id="A0A517SBK9"/>
<gene>
    <name evidence="2" type="ORF">Pan44_15410</name>
</gene>
<dbReference type="InParanoid" id="A0A517SBK9"/>
<evidence type="ECO:0000256" key="1">
    <source>
        <dbReference type="SAM" id="MobiDB-lite"/>
    </source>
</evidence>
<sequence>MTRMLTLAIASAALLLTGCGGDFDYGPTGTITGRLTMDGEPLPAGSSAVFMEPKAGYLAFGLTDAEGNYTVNTWNEGNMPIGSYRVMVHPPAPANDSETASAEEVMAHPEKYKARPIKTDIPKKYRETATSGLSFEIKKGENKIDIDIKK</sequence>
<name>A0A517SBK9_9PLAN</name>
<dbReference type="PROSITE" id="PS51257">
    <property type="entry name" value="PROKAR_LIPOPROTEIN"/>
    <property type="match status" value="1"/>
</dbReference>
<dbReference type="OrthoDB" id="275291at2"/>
<proteinExistence type="predicted"/>
<evidence type="ECO:0000313" key="3">
    <source>
        <dbReference type="Proteomes" id="UP000315700"/>
    </source>
</evidence>
<keyword evidence="3" id="KW-1185">Reference proteome</keyword>
<dbReference type="KEGG" id="ccos:Pan44_15410"/>
<dbReference type="EMBL" id="CP036271">
    <property type="protein sequence ID" value="QDT53519.1"/>
    <property type="molecule type" value="Genomic_DNA"/>
</dbReference>
<accession>A0A517SBK9</accession>
<feature type="compositionally biased region" description="Basic and acidic residues" evidence="1">
    <location>
        <begin position="105"/>
        <end position="119"/>
    </location>
</feature>
<reference evidence="2 3" key="1">
    <citation type="submission" date="2019-02" db="EMBL/GenBank/DDBJ databases">
        <title>Deep-cultivation of Planctomycetes and their phenomic and genomic characterization uncovers novel biology.</title>
        <authorList>
            <person name="Wiegand S."/>
            <person name="Jogler M."/>
            <person name="Boedeker C."/>
            <person name="Pinto D."/>
            <person name="Vollmers J."/>
            <person name="Rivas-Marin E."/>
            <person name="Kohn T."/>
            <person name="Peeters S.H."/>
            <person name="Heuer A."/>
            <person name="Rast P."/>
            <person name="Oberbeckmann S."/>
            <person name="Bunk B."/>
            <person name="Jeske O."/>
            <person name="Meyerdierks A."/>
            <person name="Storesund J.E."/>
            <person name="Kallscheuer N."/>
            <person name="Luecker S."/>
            <person name="Lage O.M."/>
            <person name="Pohl T."/>
            <person name="Merkel B.J."/>
            <person name="Hornburger P."/>
            <person name="Mueller R.-W."/>
            <person name="Bruemmer F."/>
            <person name="Labrenz M."/>
            <person name="Spormann A.M."/>
            <person name="Op den Camp H."/>
            <person name="Overmann J."/>
            <person name="Amann R."/>
            <person name="Jetten M.S.M."/>
            <person name="Mascher T."/>
            <person name="Medema M.H."/>
            <person name="Devos D.P."/>
            <person name="Kaster A.-K."/>
            <person name="Ovreas L."/>
            <person name="Rohde M."/>
            <person name="Galperin M.Y."/>
            <person name="Jogler C."/>
        </authorList>
    </citation>
    <scope>NUCLEOTIDE SEQUENCE [LARGE SCALE GENOMIC DNA]</scope>
    <source>
        <strain evidence="2 3">Pan44</strain>
    </source>
</reference>
<evidence type="ECO:0008006" key="4">
    <source>
        <dbReference type="Google" id="ProtNLM"/>
    </source>
</evidence>
<dbReference type="Proteomes" id="UP000315700">
    <property type="component" value="Chromosome"/>
</dbReference>
<organism evidence="2 3">
    <name type="scientific">Caulifigura coniformis</name>
    <dbReference type="NCBI Taxonomy" id="2527983"/>
    <lineage>
        <taxon>Bacteria</taxon>
        <taxon>Pseudomonadati</taxon>
        <taxon>Planctomycetota</taxon>
        <taxon>Planctomycetia</taxon>
        <taxon>Planctomycetales</taxon>
        <taxon>Planctomycetaceae</taxon>
        <taxon>Caulifigura</taxon>
    </lineage>
</organism>